<keyword evidence="7" id="KW-0249">Electron transport</keyword>
<protein>
    <recommendedName>
        <fullName evidence="11">Ferredoxin III</fullName>
    </recommendedName>
</protein>
<dbReference type="InterPro" id="IPR017900">
    <property type="entry name" value="4Fe4S_Fe_S_CS"/>
</dbReference>
<keyword evidence="10" id="KW-0535">Nitrogen fixation</keyword>
<dbReference type="PANTHER" id="PTHR43687">
    <property type="entry name" value="ADENYLYLSULFATE REDUCTASE, BETA SUBUNIT"/>
    <property type="match status" value="1"/>
</dbReference>
<proteinExistence type="predicted"/>
<dbReference type="GO" id="GO:0046872">
    <property type="term" value="F:metal ion binding"/>
    <property type="evidence" value="ECO:0007669"/>
    <property type="project" value="UniProtKB-KW"/>
</dbReference>
<dbReference type="OrthoDB" id="9810688at2"/>
<sequence length="101" mass="10653">MPAIAHTRGGAEYVPQYLMAIDAGKCIGCGRCFKVCGRGVMTLHGLTGEGQLVRPGSDEWDELEDEIIKKVMALIAPENCIGCGACARVCPSDCQSHAALS</sequence>
<evidence type="ECO:0000256" key="10">
    <source>
        <dbReference type="ARBA" id="ARBA00023231"/>
    </source>
</evidence>
<name>A0A159Z3N7_9RHOB</name>
<evidence type="ECO:0000313" key="14">
    <source>
        <dbReference type="Proteomes" id="UP000076128"/>
    </source>
</evidence>
<dbReference type="STRING" id="1335048.AKL17_1557"/>
<reference evidence="13 14" key="1">
    <citation type="submission" date="2015-09" db="EMBL/GenBank/DDBJ databases">
        <title>Complete genome sequence of Defluviimonas alba cai42t isolated from an oilfield in Xinjiang.</title>
        <authorList>
            <person name="Geng S."/>
            <person name="Pan X."/>
            <person name="Wu X."/>
        </authorList>
    </citation>
    <scope>NUCLEOTIDE SEQUENCE [LARGE SCALE GENOMIC DNA]</scope>
    <source>
        <strain evidence="14">cai42</strain>
    </source>
</reference>
<evidence type="ECO:0000256" key="9">
    <source>
        <dbReference type="ARBA" id="ARBA00023014"/>
    </source>
</evidence>
<dbReference type="PATRIC" id="fig|1335048.3.peg.1619"/>
<dbReference type="InterPro" id="IPR017896">
    <property type="entry name" value="4Fe4S_Fe-S-bd"/>
</dbReference>
<dbReference type="RefSeq" id="WP_066812001.1">
    <property type="nucleotide sequence ID" value="NZ_CP012661.1"/>
</dbReference>
<dbReference type="SUPFAM" id="SSF46548">
    <property type="entry name" value="alpha-helical ferredoxin"/>
    <property type="match status" value="1"/>
</dbReference>
<evidence type="ECO:0000256" key="5">
    <source>
        <dbReference type="ARBA" id="ARBA00022723"/>
    </source>
</evidence>
<evidence type="ECO:0000256" key="3">
    <source>
        <dbReference type="ARBA" id="ARBA00022448"/>
    </source>
</evidence>
<dbReference type="PROSITE" id="PS51379">
    <property type="entry name" value="4FE4S_FER_2"/>
    <property type="match status" value="2"/>
</dbReference>
<keyword evidence="9" id="KW-0411">Iron-sulfur</keyword>
<evidence type="ECO:0000256" key="4">
    <source>
        <dbReference type="ARBA" id="ARBA00022485"/>
    </source>
</evidence>
<keyword evidence="14" id="KW-1185">Reference proteome</keyword>
<evidence type="ECO:0000256" key="6">
    <source>
        <dbReference type="ARBA" id="ARBA00022737"/>
    </source>
</evidence>
<feature type="domain" description="4Fe-4S ferredoxin-type" evidence="12">
    <location>
        <begin position="71"/>
        <end position="100"/>
    </location>
</feature>
<evidence type="ECO:0000256" key="8">
    <source>
        <dbReference type="ARBA" id="ARBA00023004"/>
    </source>
</evidence>
<dbReference type="Pfam" id="PF12838">
    <property type="entry name" value="Fer4_7"/>
    <property type="match status" value="1"/>
</dbReference>
<dbReference type="InterPro" id="IPR014283">
    <property type="entry name" value="FdIII_4_nif"/>
</dbReference>
<evidence type="ECO:0000256" key="1">
    <source>
        <dbReference type="ARBA" id="ARBA00001966"/>
    </source>
</evidence>
<dbReference type="PROSITE" id="PS00198">
    <property type="entry name" value="4FE4S_FER_1"/>
    <property type="match status" value="1"/>
</dbReference>
<comment type="cofactor">
    <cofactor evidence="1">
        <name>[4Fe-4S] cluster</name>
        <dbReference type="ChEBI" id="CHEBI:49883"/>
    </cofactor>
</comment>
<evidence type="ECO:0000313" key="13">
    <source>
        <dbReference type="EMBL" id="AMY68810.1"/>
    </source>
</evidence>
<keyword evidence="8" id="KW-0408">Iron</keyword>
<dbReference type="AlphaFoldDB" id="A0A159Z3N7"/>
<keyword evidence="4" id="KW-0004">4Fe-4S</keyword>
<accession>A0A159Z3N7</accession>
<feature type="domain" description="4Fe-4S ferredoxin-type" evidence="12">
    <location>
        <begin position="17"/>
        <end position="46"/>
    </location>
</feature>
<evidence type="ECO:0000256" key="2">
    <source>
        <dbReference type="ARBA" id="ARBA00003532"/>
    </source>
</evidence>
<dbReference type="KEGG" id="daa:AKL17_1557"/>
<evidence type="ECO:0000256" key="7">
    <source>
        <dbReference type="ARBA" id="ARBA00022982"/>
    </source>
</evidence>
<evidence type="ECO:0000256" key="11">
    <source>
        <dbReference type="ARBA" id="ARBA00030616"/>
    </source>
</evidence>
<keyword evidence="5" id="KW-0479">Metal-binding</keyword>
<dbReference type="Gene3D" id="3.30.70.20">
    <property type="match status" value="2"/>
</dbReference>
<keyword evidence="6" id="KW-0677">Repeat</keyword>
<dbReference type="InterPro" id="IPR050572">
    <property type="entry name" value="Fe-S_Ferredoxin"/>
</dbReference>
<dbReference type="GO" id="GO:0051539">
    <property type="term" value="F:4 iron, 4 sulfur cluster binding"/>
    <property type="evidence" value="ECO:0007669"/>
    <property type="project" value="UniProtKB-KW"/>
</dbReference>
<keyword evidence="3" id="KW-0813">Transport</keyword>
<evidence type="ECO:0000259" key="12">
    <source>
        <dbReference type="PROSITE" id="PS51379"/>
    </source>
</evidence>
<comment type="function">
    <text evidence="2">Ferredoxins are iron-sulfur proteins that transfer electrons in a wide variety of metabolic reactions.</text>
</comment>
<dbReference type="NCBIfam" id="TIGR02936">
    <property type="entry name" value="fdxN_nitrog"/>
    <property type="match status" value="1"/>
</dbReference>
<organism evidence="13 14">
    <name type="scientific">Frigidibacter mobilis</name>
    <dbReference type="NCBI Taxonomy" id="1335048"/>
    <lineage>
        <taxon>Bacteria</taxon>
        <taxon>Pseudomonadati</taxon>
        <taxon>Pseudomonadota</taxon>
        <taxon>Alphaproteobacteria</taxon>
        <taxon>Rhodobacterales</taxon>
        <taxon>Paracoccaceae</taxon>
        <taxon>Frigidibacter</taxon>
    </lineage>
</organism>
<dbReference type="PANTHER" id="PTHR43687:SF1">
    <property type="entry name" value="FERREDOXIN III"/>
    <property type="match status" value="1"/>
</dbReference>
<dbReference type="EMBL" id="CP012661">
    <property type="protein sequence ID" value="AMY68810.1"/>
    <property type="molecule type" value="Genomic_DNA"/>
</dbReference>
<dbReference type="Proteomes" id="UP000076128">
    <property type="component" value="Chromosome"/>
</dbReference>
<gene>
    <name evidence="13" type="ORF">AKL17_1557</name>
</gene>